<evidence type="ECO:0000256" key="1">
    <source>
        <dbReference type="SAM" id="Phobius"/>
    </source>
</evidence>
<accession>A0A1F4X8Q0</accession>
<organism evidence="3 4">
    <name type="scientific">candidate division WWE3 bacterium RIFOXYD1_FULL_39_9</name>
    <dbReference type="NCBI Taxonomy" id="1802649"/>
    <lineage>
        <taxon>Bacteria</taxon>
        <taxon>Katanobacteria</taxon>
    </lineage>
</organism>
<protein>
    <recommendedName>
        <fullName evidence="2">LytR/CpsA/Psr regulator C-terminal domain-containing protein</fullName>
    </recommendedName>
</protein>
<comment type="caution">
    <text evidence="3">The sequence shown here is derived from an EMBL/GenBank/DDBJ whole genome shotgun (WGS) entry which is preliminary data.</text>
</comment>
<keyword evidence="1" id="KW-0472">Membrane</keyword>
<dbReference type="Proteomes" id="UP000176815">
    <property type="component" value="Unassembled WGS sequence"/>
</dbReference>
<dbReference type="Pfam" id="PF13399">
    <property type="entry name" value="LytR_C"/>
    <property type="match status" value="1"/>
</dbReference>
<keyword evidence="1" id="KW-1133">Transmembrane helix</keyword>
<keyword evidence="1" id="KW-0812">Transmembrane</keyword>
<evidence type="ECO:0000313" key="4">
    <source>
        <dbReference type="Proteomes" id="UP000176815"/>
    </source>
</evidence>
<dbReference type="Gene3D" id="3.30.70.2390">
    <property type="match status" value="1"/>
</dbReference>
<proteinExistence type="predicted"/>
<gene>
    <name evidence="3" type="ORF">A2619_03160</name>
</gene>
<evidence type="ECO:0000259" key="2">
    <source>
        <dbReference type="Pfam" id="PF13399"/>
    </source>
</evidence>
<name>A0A1F4X8Q0_UNCKA</name>
<evidence type="ECO:0000313" key="3">
    <source>
        <dbReference type="EMBL" id="OGC78052.1"/>
    </source>
</evidence>
<dbReference type="AlphaFoldDB" id="A0A1F4X8Q0"/>
<dbReference type="InterPro" id="IPR027381">
    <property type="entry name" value="LytR/CpsA/Psr_C"/>
</dbReference>
<sequence length="449" mass="49649">MNDLVVSINKNVLKLTAIINDSLQSFSIETPKDSINDSKIVNVEQAAELLGKFISDSIKVTKKKFSLSFIVEPQDVFLSFVTVNKNGTEIEEQIVNEFKTKLRGENLEDMYFSYEKIAPFVYQVAAIKKEVLETYIQLSNILGIPLKAVIPWVLLLPKYVNTNDSAIFISKTEDDQVVALSELGGIYFTGVYEVEKNTEELQKLVQELSVYKRAKPIDIIYTLNYETFSLAMGYSVRPVDVPNLGEVQPGFEINILANYMLDFAPDLINSQTNLLTLIPVPVVEKKSLSLVQVGSAIGAFIIVGVLIGGFMYLKGVNGQPQPDLVADQTSVLSSVDEPTEATASEQVVAPVLKKEELSIRVENGSGINGIAAKSKTSLEKFGYKVLEIDTAAQNEDTTVLRFKKSKIAYKDLLVADSKDIYPDAKVEDTLEETATYDLLIIVGTNVELE</sequence>
<reference evidence="3 4" key="1">
    <citation type="journal article" date="2016" name="Nat. Commun.">
        <title>Thousands of microbial genomes shed light on interconnected biogeochemical processes in an aquifer system.</title>
        <authorList>
            <person name="Anantharaman K."/>
            <person name="Brown C.T."/>
            <person name="Hug L.A."/>
            <person name="Sharon I."/>
            <person name="Castelle C.J."/>
            <person name="Probst A.J."/>
            <person name="Thomas B.C."/>
            <person name="Singh A."/>
            <person name="Wilkins M.J."/>
            <person name="Karaoz U."/>
            <person name="Brodie E.L."/>
            <person name="Williams K.H."/>
            <person name="Hubbard S.S."/>
            <person name="Banfield J.F."/>
        </authorList>
    </citation>
    <scope>NUCLEOTIDE SEQUENCE [LARGE SCALE GENOMIC DNA]</scope>
</reference>
<dbReference type="EMBL" id="MEWG01000008">
    <property type="protein sequence ID" value="OGC78052.1"/>
    <property type="molecule type" value="Genomic_DNA"/>
</dbReference>
<feature type="transmembrane region" description="Helical" evidence="1">
    <location>
        <begin position="290"/>
        <end position="313"/>
    </location>
</feature>
<feature type="domain" description="LytR/CpsA/Psr regulator C-terminal" evidence="2">
    <location>
        <begin position="357"/>
        <end position="415"/>
    </location>
</feature>